<accession>A0A916N4Q3</accession>
<comment type="caution">
    <text evidence="1">The sequence shown here is derived from an EMBL/GenBank/DDBJ whole genome shotgun (WGS) entry which is preliminary data.</text>
</comment>
<reference evidence="1" key="1">
    <citation type="submission" date="2021-04" db="EMBL/GenBank/DDBJ databases">
        <authorList>
            <person name="Rodrigo-Torres L."/>
            <person name="Arahal R. D."/>
            <person name="Lucena T."/>
        </authorList>
    </citation>
    <scope>NUCLEOTIDE SEQUENCE</scope>
    <source>
        <strain evidence="1">CECT 9275</strain>
    </source>
</reference>
<dbReference type="AlphaFoldDB" id="A0A916N4Q3"/>
<dbReference type="RefSeq" id="WP_215239324.1">
    <property type="nucleotide sequence ID" value="NZ_CAJRAF010000002.1"/>
</dbReference>
<gene>
    <name evidence="1" type="ORF">DYBT9275_02748</name>
</gene>
<dbReference type="EMBL" id="CAJRAF010000002">
    <property type="protein sequence ID" value="CAG5001822.1"/>
    <property type="molecule type" value="Genomic_DNA"/>
</dbReference>
<evidence type="ECO:0000313" key="1">
    <source>
        <dbReference type="EMBL" id="CAG5001822.1"/>
    </source>
</evidence>
<evidence type="ECO:0000313" key="2">
    <source>
        <dbReference type="Proteomes" id="UP000680038"/>
    </source>
</evidence>
<sequence>MKTEKQELEIEVKYFETDDERADKRNGLKLRNNSPELINYAVEFSLKMHVDEGIITLERIDNVLITNVAVYVIVFKQ</sequence>
<organism evidence="1 2">
    <name type="scientific">Dyadobacter helix</name>
    <dbReference type="NCBI Taxonomy" id="2822344"/>
    <lineage>
        <taxon>Bacteria</taxon>
        <taxon>Pseudomonadati</taxon>
        <taxon>Bacteroidota</taxon>
        <taxon>Cytophagia</taxon>
        <taxon>Cytophagales</taxon>
        <taxon>Spirosomataceae</taxon>
        <taxon>Dyadobacter</taxon>
    </lineage>
</organism>
<proteinExistence type="predicted"/>
<protein>
    <submittedName>
        <fullName evidence="1">Uncharacterized protein</fullName>
    </submittedName>
</protein>
<dbReference type="Proteomes" id="UP000680038">
    <property type="component" value="Unassembled WGS sequence"/>
</dbReference>
<name>A0A916N4Q3_9BACT</name>
<keyword evidence="2" id="KW-1185">Reference proteome</keyword>